<keyword evidence="2" id="KW-1185">Reference proteome</keyword>
<gene>
    <name evidence="1" type="ORF">BDN72DRAFT_905915</name>
</gene>
<evidence type="ECO:0000313" key="2">
    <source>
        <dbReference type="Proteomes" id="UP000308600"/>
    </source>
</evidence>
<accession>A0ACD3A119</accession>
<organism evidence="1 2">
    <name type="scientific">Pluteus cervinus</name>
    <dbReference type="NCBI Taxonomy" id="181527"/>
    <lineage>
        <taxon>Eukaryota</taxon>
        <taxon>Fungi</taxon>
        <taxon>Dikarya</taxon>
        <taxon>Basidiomycota</taxon>
        <taxon>Agaricomycotina</taxon>
        <taxon>Agaricomycetes</taxon>
        <taxon>Agaricomycetidae</taxon>
        <taxon>Agaricales</taxon>
        <taxon>Pluteineae</taxon>
        <taxon>Pluteaceae</taxon>
        <taxon>Pluteus</taxon>
    </lineage>
</organism>
<dbReference type="Proteomes" id="UP000308600">
    <property type="component" value="Unassembled WGS sequence"/>
</dbReference>
<evidence type="ECO:0000313" key="1">
    <source>
        <dbReference type="EMBL" id="TFK59370.1"/>
    </source>
</evidence>
<name>A0ACD3A119_9AGAR</name>
<protein>
    <submittedName>
        <fullName evidence="1">Uncharacterized protein</fullName>
    </submittedName>
</protein>
<proteinExistence type="predicted"/>
<dbReference type="EMBL" id="ML208999">
    <property type="protein sequence ID" value="TFK59370.1"/>
    <property type="molecule type" value="Genomic_DNA"/>
</dbReference>
<sequence length="166" mass="20438">MSRLDERTLLAFLVPYLECAIEDGKRALFYRLAVILWQDWFPEAPRNKRRLTKELREDMKYAWEFYPAVCTNFVHGAFHWHRDLALEEDRERRVKAWFDAAQRGIFETGPQYERLITDNDRAVWKARWEQKKTEFRREQEFRHQKRRWLALVDGREPDQEPPYYTL</sequence>
<reference evidence="1 2" key="1">
    <citation type="journal article" date="2019" name="Nat. Ecol. Evol.">
        <title>Megaphylogeny resolves global patterns of mushroom evolution.</title>
        <authorList>
            <person name="Varga T."/>
            <person name="Krizsan K."/>
            <person name="Foldi C."/>
            <person name="Dima B."/>
            <person name="Sanchez-Garcia M."/>
            <person name="Sanchez-Ramirez S."/>
            <person name="Szollosi G.J."/>
            <person name="Szarkandi J.G."/>
            <person name="Papp V."/>
            <person name="Albert L."/>
            <person name="Andreopoulos W."/>
            <person name="Angelini C."/>
            <person name="Antonin V."/>
            <person name="Barry K.W."/>
            <person name="Bougher N.L."/>
            <person name="Buchanan P."/>
            <person name="Buyck B."/>
            <person name="Bense V."/>
            <person name="Catcheside P."/>
            <person name="Chovatia M."/>
            <person name="Cooper J."/>
            <person name="Damon W."/>
            <person name="Desjardin D."/>
            <person name="Finy P."/>
            <person name="Geml J."/>
            <person name="Haridas S."/>
            <person name="Hughes K."/>
            <person name="Justo A."/>
            <person name="Karasinski D."/>
            <person name="Kautmanova I."/>
            <person name="Kiss B."/>
            <person name="Kocsube S."/>
            <person name="Kotiranta H."/>
            <person name="LaButti K.M."/>
            <person name="Lechner B.E."/>
            <person name="Liimatainen K."/>
            <person name="Lipzen A."/>
            <person name="Lukacs Z."/>
            <person name="Mihaltcheva S."/>
            <person name="Morgado L.N."/>
            <person name="Niskanen T."/>
            <person name="Noordeloos M.E."/>
            <person name="Ohm R.A."/>
            <person name="Ortiz-Santana B."/>
            <person name="Ovrebo C."/>
            <person name="Racz N."/>
            <person name="Riley R."/>
            <person name="Savchenko A."/>
            <person name="Shiryaev A."/>
            <person name="Soop K."/>
            <person name="Spirin V."/>
            <person name="Szebenyi C."/>
            <person name="Tomsovsky M."/>
            <person name="Tulloss R.E."/>
            <person name="Uehling J."/>
            <person name="Grigoriev I.V."/>
            <person name="Vagvolgyi C."/>
            <person name="Papp T."/>
            <person name="Martin F.M."/>
            <person name="Miettinen O."/>
            <person name="Hibbett D.S."/>
            <person name="Nagy L.G."/>
        </authorList>
    </citation>
    <scope>NUCLEOTIDE SEQUENCE [LARGE SCALE GENOMIC DNA]</scope>
    <source>
        <strain evidence="1 2">NL-1719</strain>
    </source>
</reference>